<dbReference type="NCBIfam" id="TIGR00027">
    <property type="entry name" value="mthyl_TIGR00027"/>
    <property type="match status" value="1"/>
</dbReference>
<dbReference type="Gene3D" id="3.40.50.150">
    <property type="entry name" value="Vaccinia Virus protein VP39"/>
    <property type="match status" value="1"/>
</dbReference>
<dbReference type="PANTHER" id="PTHR43619:SF2">
    <property type="entry name" value="S-ADENOSYL-L-METHIONINE-DEPENDENT METHYLTRANSFERASES SUPERFAMILY PROTEIN"/>
    <property type="match status" value="1"/>
</dbReference>
<evidence type="ECO:0000256" key="3">
    <source>
        <dbReference type="ARBA" id="ARBA00022603"/>
    </source>
</evidence>
<dbReference type="Proteomes" id="UP000465304">
    <property type="component" value="Unassembled WGS sequence"/>
</dbReference>
<protein>
    <recommendedName>
        <fullName evidence="6">S-adenosyl-L-methionine-dependent methyltransferase</fullName>
        <ecNumber evidence="6">2.1.1.-</ecNumber>
    </recommendedName>
</protein>
<comment type="caution">
    <text evidence="8">The sequence shown here is derived from an EMBL/GenBank/DDBJ whole genome shotgun (WGS) entry which is preliminary data.</text>
</comment>
<dbReference type="EMBL" id="BLLB01000002">
    <property type="protein sequence ID" value="GFH01144.1"/>
    <property type="molecule type" value="Genomic_DNA"/>
</dbReference>
<keyword evidence="3 6" id="KW-0489">Methyltransferase</keyword>
<gene>
    <name evidence="8" type="ORF">MHIP_16270</name>
</gene>
<dbReference type="GO" id="GO:0032259">
    <property type="term" value="P:methylation"/>
    <property type="evidence" value="ECO:0007669"/>
    <property type="project" value="UniProtKB-KW"/>
</dbReference>
<proteinExistence type="inferred from homology"/>
<comment type="similarity">
    <text evidence="2 6">Belongs to the UPF0677 family.</text>
</comment>
<sequence>MDAAKVRATESASRRPLIADPYAEALLAGLGVAGRDADCDPELSAALAARTKWFDEFLVAAGAGGLTQVVILAAGLDTRPWRLPWLADTVIYEVDRPHVLAYKSETMRAAGEKTGIEYVPVPVAADVDWSESLRAGGFDPREPTVWAVEGVLPALPDGAWNPLFDQISLLSTRGSRIAVDAGEPTVDDIGNALCCRGWEITAFDARALTRRYHRETGHSGRLPSTAGGFIEGRLG</sequence>
<evidence type="ECO:0000256" key="2">
    <source>
        <dbReference type="ARBA" id="ARBA00008138"/>
    </source>
</evidence>
<dbReference type="GO" id="GO:0008168">
    <property type="term" value="F:methyltransferase activity"/>
    <property type="evidence" value="ECO:0007669"/>
    <property type="project" value="UniProtKB-UniRule"/>
</dbReference>
<dbReference type="InterPro" id="IPR011610">
    <property type="entry name" value="SAM_mthyl_Trfase_ML2640-like"/>
</dbReference>
<organism evidence="8 9">
    <name type="scientific">Mycolicibacterium hippocampi</name>
    <dbReference type="NCBI Taxonomy" id="659824"/>
    <lineage>
        <taxon>Bacteria</taxon>
        <taxon>Bacillati</taxon>
        <taxon>Actinomycetota</taxon>
        <taxon>Actinomycetes</taxon>
        <taxon>Mycobacteriales</taxon>
        <taxon>Mycobacteriaceae</taxon>
        <taxon>Mycolicibacterium</taxon>
    </lineage>
</organism>
<keyword evidence="5 6" id="KW-0949">S-adenosyl-L-methionine</keyword>
<accession>A0A7I9ZJJ8</accession>
<dbReference type="PANTHER" id="PTHR43619">
    <property type="entry name" value="S-ADENOSYL-L-METHIONINE-DEPENDENT METHYLTRANSFERASE YKTD-RELATED"/>
    <property type="match status" value="1"/>
</dbReference>
<evidence type="ECO:0000313" key="9">
    <source>
        <dbReference type="Proteomes" id="UP000465304"/>
    </source>
</evidence>
<dbReference type="InterPro" id="IPR007213">
    <property type="entry name" value="Ppm1/Ppm2/Tcmp"/>
</dbReference>
<dbReference type="Pfam" id="PF04072">
    <property type="entry name" value="LCM"/>
    <property type="match status" value="1"/>
</dbReference>
<feature type="region of interest" description="Disordered" evidence="7">
    <location>
        <begin position="216"/>
        <end position="235"/>
    </location>
</feature>
<dbReference type="RefSeq" id="WP_163887983.1">
    <property type="nucleotide sequence ID" value="NZ_BLLB01000002.1"/>
</dbReference>
<evidence type="ECO:0000313" key="8">
    <source>
        <dbReference type="EMBL" id="GFH01144.1"/>
    </source>
</evidence>
<comment type="function">
    <text evidence="1 6">Exhibits S-adenosyl-L-methionine-dependent methyltransferase activity.</text>
</comment>
<evidence type="ECO:0000256" key="7">
    <source>
        <dbReference type="SAM" id="MobiDB-lite"/>
    </source>
</evidence>
<dbReference type="AlphaFoldDB" id="A0A7I9ZJJ8"/>
<evidence type="ECO:0000256" key="4">
    <source>
        <dbReference type="ARBA" id="ARBA00022679"/>
    </source>
</evidence>
<dbReference type="InterPro" id="IPR029063">
    <property type="entry name" value="SAM-dependent_MTases_sf"/>
</dbReference>
<keyword evidence="9" id="KW-1185">Reference proteome</keyword>
<name>A0A7I9ZJJ8_9MYCO</name>
<dbReference type="EC" id="2.1.1.-" evidence="6"/>
<evidence type="ECO:0000256" key="1">
    <source>
        <dbReference type="ARBA" id="ARBA00003907"/>
    </source>
</evidence>
<keyword evidence="4 8" id="KW-0808">Transferase</keyword>
<dbReference type="SUPFAM" id="SSF53335">
    <property type="entry name" value="S-adenosyl-L-methionine-dependent methyltransferases"/>
    <property type="match status" value="1"/>
</dbReference>
<evidence type="ECO:0000256" key="6">
    <source>
        <dbReference type="RuleBase" id="RU362030"/>
    </source>
</evidence>
<reference evidence="8 9" key="1">
    <citation type="journal article" date="2019" name="Emerg. Microbes Infect.">
        <title>Comprehensive subspecies identification of 175 nontuberculous mycobacteria species based on 7547 genomic profiles.</title>
        <authorList>
            <person name="Matsumoto Y."/>
            <person name="Kinjo T."/>
            <person name="Motooka D."/>
            <person name="Nabeya D."/>
            <person name="Jung N."/>
            <person name="Uechi K."/>
            <person name="Horii T."/>
            <person name="Iida T."/>
            <person name="Fujita J."/>
            <person name="Nakamura S."/>
        </authorList>
    </citation>
    <scope>NUCLEOTIDE SEQUENCE [LARGE SCALE GENOMIC DNA]</scope>
    <source>
        <strain evidence="8 9">JCM 30996</strain>
    </source>
</reference>
<evidence type="ECO:0000256" key="5">
    <source>
        <dbReference type="ARBA" id="ARBA00022691"/>
    </source>
</evidence>